<feature type="domain" description="Siderophore-interacting FAD-binding" evidence="3">
    <location>
        <begin position="11"/>
        <end position="122"/>
    </location>
</feature>
<dbReference type="CDD" id="cd06193">
    <property type="entry name" value="siderophore_interacting"/>
    <property type="match status" value="1"/>
</dbReference>
<dbReference type="InterPro" id="IPR039261">
    <property type="entry name" value="FNR_nucleotide-bd"/>
</dbReference>
<feature type="domain" description="SIP-like Rossmann fold" evidence="2">
    <location>
        <begin position="136"/>
        <end position="251"/>
    </location>
</feature>
<dbReference type="Gene3D" id="2.40.30.10">
    <property type="entry name" value="Translation factors"/>
    <property type="match status" value="1"/>
</dbReference>
<dbReference type="EMBL" id="JAPDHV010000001">
    <property type="protein sequence ID" value="MCW3160293.1"/>
    <property type="molecule type" value="Genomic_DNA"/>
</dbReference>
<name>A0ABT3HKH9_9FLAO</name>
<dbReference type="RefSeq" id="WP_264742240.1">
    <property type="nucleotide sequence ID" value="NZ_JAPDHV010000001.1"/>
</dbReference>
<evidence type="ECO:0000259" key="2">
    <source>
        <dbReference type="Pfam" id="PF04954"/>
    </source>
</evidence>
<dbReference type="Gene3D" id="3.40.50.80">
    <property type="entry name" value="Nucleotide-binding domain of ferredoxin-NADP reductase (FNR) module"/>
    <property type="match status" value="1"/>
</dbReference>
<keyword evidence="5" id="KW-1185">Reference proteome</keyword>
<comment type="similarity">
    <text evidence="1">Belongs to the SIP oxidoreductase family.</text>
</comment>
<evidence type="ECO:0000313" key="5">
    <source>
        <dbReference type="Proteomes" id="UP001163719"/>
    </source>
</evidence>
<accession>A0ABT3HKH9</accession>
<dbReference type="InterPro" id="IPR039374">
    <property type="entry name" value="SIP_fam"/>
</dbReference>
<reference evidence="4" key="1">
    <citation type="submission" date="2022-10" db="EMBL/GenBank/DDBJ databases">
        <title>Chryseobacterium babae sp. nov. isolated from the gut of the beetle Oryctes rhinoceros, and Chryseobacterium kimseyorum sp. nov., isolated from a stick insect rearing cage.</title>
        <authorList>
            <person name="Shelomi M."/>
            <person name="Han C.-J."/>
            <person name="Chen W.-M."/>
            <person name="Chen H.-K."/>
            <person name="Liaw S.-J."/>
            <person name="Muhle E."/>
            <person name="Clermont D."/>
        </authorList>
    </citation>
    <scope>NUCLEOTIDE SEQUENCE</scope>
    <source>
        <strain evidence="4">WLa1L2M3</strain>
    </source>
</reference>
<protein>
    <submittedName>
        <fullName evidence="4">Siderophore-interacting protein</fullName>
    </submittedName>
</protein>
<evidence type="ECO:0000313" key="4">
    <source>
        <dbReference type="EMBL" id="MCW3160293.1"/>
    </source>
</evidence>
<dbReference type="PANTHER" id="PTHR30157">
    <property type="entry name" value="FERRIC REDUCTASE, NADPH-DEPENDENT"/>
    <property type="match status" value="1"/>
</dbReference>
<gene>
    <name evidence="4" type="ORF">OH806_03315</name>
</gene>
<dbReference type="SUPFAM" id="SSF63380">
    <property type="entry name" value="Riboflavin synthase domain-like"/>
    <property type="match status" value="1"/>
</dbReference>
<dbReference type="Pfam" id="PF04954">
    <property type="entry name" value="SIP"/>
    <property type="match status" value="1"/>
</dbReference>
<dbReference type="Proteomes" id="UP001163719">
    <property type="component" value="Unassembled WGS sequence"/>
</dbReference>
<dbReference type="InterPro" id="IPR007037">
    <property type="entry name" value="SIP_rossman_dom"/>
</dbReference>
<dbReference type="InterPro" id="IPR017938">
    <property type="entry name" value="Riboflavin_synthase-like_b-brl"/>
</dbReference>
<organism evidence="4 5">
    <name type="scientific">Chryseobacterium oryctis</name>
    <dbReference type="NCBI Taxonomy" id="2952618"/>
    <lineage>
        <taxon>Bacteria</taxon>
        <taxon>Pseudomonadati</taxon>
        <taxon>Bacteroidota</taxon>
        <taxon>Flavobacteriia</taxon>
        <taxon>Flavobacteriales</taxon>
        <taxon>Weeksellaceae</taxon>
        <taxon>Chryseobacterium group</taxon>
        <taxon>Chryseobacterium</taxon>
    </lineage>
</organism>
<dbReference type="InterPro" id="IPR013113">
    <property type="entry name" value="SIP_FAD-bd"/>
</dbReference>
<sequence length="267" mass="30854">MSVEIVELSLQVKNKTYLTPHYLRVYLEGENIKEIENSTIGVNNKICIPPKGVDQIYFPRLDDSHSKWIYPPKEVCPVIRTYTHKGVDFTKNEIWIDFVVHGTEGIASSWAQNAKEGDRLGVLMVKDSIELYKRTENYVLIGDSTAIPVISSILKDLPEEAKGVCIIEVFTENDIQTLETNASIEFKWIFNENPHDGSELYNTVKEIQLPKENKLAYIAAEYTTVKNLRHYLRKQLLWNVDEVNAYSYWKIGASEDKSEVQRRKEHE</sequence>
<evidence type="ECO:0000259" key="3">
    <source>
        <dbReference type="Pfam" id="PF08021"/>
    </source>
</evidence>
<proteinExistence type="inferred from homology"/>
<dbReference type="PANTHER" id="PTHR30157:SF0">
    <property type="entry name" value="NADPH-DEPENDENT FERRIC-CHELATE REDUCTASE"/>
    <property type="match status" value="1"/>
</dbReference>
<evidence type="ECO:0000256" key="1">
    <source>
        <dbReference type="ARBA" id="ARBA00035644"/>
    </source>
</evidence>
<comment type="caution">
    <text evidence="4">The sequence shown here is derived from an EMBL/GenBank/DDBJ whole genome shotgun (WGS) entry which is preliminary data.</text>
</comment>
<dbReference type="Pfam" id="PF08021">
    <property type="entry name" value="FAD_binding_9"/>
    <property type="match status" value="1"/>
</dbReference>